<sequence length="201" mass="22296">MLQKMGHPRSFPHCLPVIFNVPLTTPATLYSDQDSVSTLRLGATNIPPLLQPTSPVHPSPLPPPQHHSRCLGDERKCRRMCIGFRFFLRTRANAMAPPPQHPPTRCSAAASGREPDADALLTTHSQRRLLDPNNSPDFDDCRPIVSTSTTRYAMPASLPTTIPSTPPTNVRRSALPIALFRAFVLLILDTFRGWLESRGEF</sequence>
<dbReference type="EMBL" id="JAWWNJ010000190">
    <property type="protein sequence ID" value="KAK6972262.1"/>
    <property type="molecule type" value="Genomic_DNA"/>
</dbReference>
<name>A0AAV9Z7B2_9AGAR</name>
<comment type="caution">
    <text evidence="1">The sequence shown here is derived from an EMBL/GenBank/DDBJ whole genome shotgun (WGS) entry which is preliminary data.</text>
</comment>
<accession>A0AAV9Z7B2</accession>
<organism evidence="1 2">
    <name type="scientific">Favolaschia claudopus</name>
    <dbReference type="NCBI Taxonomy" id="2862362"/>
    <lineage>
        <taxon>Eukaryota</taxon>
        <taxon>Fungi</taxon>
        <taxon>Dikarya</taxon>
        <taxon>Basidiomycota</taxon>
        <taxon>Agaricomycotina</taxon>
        <taxon>Agaricomycetes</taxon>
        <taxon>Agaricomycetidae</taxon>
        <taxon>Agaricales</taxon>
        <taxon>Marasmiineae</taxon>
        <taxon>Mycenaceae</taxon>
        <taxon>Favolaschia</taxon>
    </lineage>
</organism>
<protein>
    <submittedName>
        <fullName evidence="1">Uncharacterized protein</fullName>
    </submittedName>
</protein>
<gene>
    <name evidence="1" type="ORF">R3P38DRAFT_621751</name>
</gene>
<dbReference type="Proteomes" id="UP001362999">
    <property type="component" value="Unassembled WGS sequence"/>
</dbReference>
<proteinExistence type="predicted"/>
<reference evidence="1 2" key="1">
    <citation type="journal article" date="2024" name="J Genomics">
        <title>Draft genome sequencing and assembly of Favolaschia claudopus CIRM-BRFM 2984 isolated from oak limbs.</title>
        <authorList>
            <person name="Navarro D."/>
            <person name="Drula E."/>
            <person name="Chaduli D."/>
            <person name="Cazenave R."/>
            <person name="Ahrendt S."/>
            <person name="Wang J."/>
            <person name="Lipzen A."/>
            <person name="Daum C."/>
            <person name="Barry K."/>
            <person name="Grigoriev I.V."/>
            <person name="Favel A."/>
            <person name="Rosso M.N."/>
            <person name="Martin F."/>
        </authorList>
    </citation>
    <scope>NUCLEOTIDE SEQUENCE [LARGE SCALE GENOMIC DNA]</scope>
    <source>
        <strain evidence="1 2">CIRM-BRFM 2984</strain>
    </source>
</reference>
<evidence type="ECO:0000313" key="2">
    <source>
        <dbReference type="Proteomes" id="UP001362999"/>
    </source>
</evidence>
<dbReference type="AlphaFoldDB" id="A0AAV9Z7B2"/>
<evidence type="ECO:0000313" key="1">
    <source>
        <dbReference type="EMBL" id="KAK6972262.1"/>
    </source>
</evidence>
<keyword evidence="2" id="KW-1185">Reference proteome</keyword>